<protein>
    <recommendedName>
        <fullName evidence="3">Ribosomal protein S10</fullName>
    </recommendedName>
</protein>
<name>A0AAW2ENE7_9HYME</name>
<dbReference type="AlphaFoldDB" id="A0AAW2ENE7"/>
<dbReference type="Proteomes" id="UP001430953">
    <property type="component" value="Unassembled WGS sequence"/>
</dbReference>
<comment type="caution">
    <text evidence="1">The sequence shown here is derived from an EMBL/GenBank/DDBJ whole genome shotgun (WGS) entry which is preliminary data.</text>
</comment>
<sequence>MKKARRAVHRGQDLRWRGLRFHSSRIFKCGTRLRIAFNYYAFIYARLLETTKKTDIVTVFFFLSPFFTRYQRDYYRSDCDVSKVEVKLQNLWTKQYRVTLVYPSRSIHARQKRNMKKQTLTAHPGRLDCEEAISCSMSQISFNVPPAWKFGFVRSMSHQVSRREERGRAETVEVKRNGFFVLPSRQLHNSIIYSQYPGVELPKVSRAEPTCPRQNMRKTSF</sequence>
<reference evidence="1 2" key="1">
    <citation type="submission" date="2023-03" db="EMBL/GenBank/DDBJ databases">
        <title>High recombination rates correlate with genetic variation in Cardiocondyla obscurior ants.</title>
        <authorList>
            <person name="Errbii M."/>
        </authorList>
    </citation>
    <scope>NUCLEOTIDE SEQUENCE [LARGE SCALE GENOMIC DNA]</scope>
    <source>
        <strain evidence="1">Alpha-2009</strain>
        <tissue evidence="1">Whole body</tissue>
    </source>
</reference>
<proteinExistence type="predicted"/>
<organism evidence="1 2">
    <name type="scientific">Cardiocondyla obscurior</name>
    <dbReference type="NCBI Taxonomy" id="286306"/>
    <lineage>
        <taxon>Eukaryota</taxon>
        <taxon>Metazoa</taxon>
        <taxon>Ecdysozoa</taxon>
        <taxon>Arthropoda</taxon>
        <taxon>Hexapoda</taxon>
        <taxon>Insecta</taxon>
        <taxon>Pterygota</taxon>
        <taxon>Neoptera</taxon>
        <taxon>Endopterygota</taxon>
        <taxon>Hymenoptera</taxon>
        <taxon>Apocrita</taxon>
        <taxon>Aculeata</taxon>
        <taxon>Formicoidea</taxon>
        <taxon>Formicidae</taxon>
        <taxon>Myrmicinae</taxon>
        <taxon>Cardiocondyla</taxon>
    </lineage>
</organism>
<evidence type="ECO:0008006" key="3">
    <source>
        <dbReference type="Google" id="ProtNLM"/>
    </source>
</evidence>
<dbReference type="EMBL" id="JADYXP020000020">
    <property type="protein sequence ID" value="KAL0104515.1"/>
    <property type="molecule type" value="Genomic_DNA"/>
</dbReference>
<accession>A0AAW2ENE7</accession>
<evidence type="ECO:0000313" key="2">
    <source>
        <dbReference type="Proteomes" id="UP001430953"/>
    </source>
</evidence>
<gene>
    <name evidence="1" type="ORF">PUN28_017312</name>
</gene>
<keyword evidence="2" id="KW-1185">Reference proteome</keyword>
<evidence type="ECO:0000313" key="1">
    <source>
        <dbReference type="EMBL" id="KAL0104515.1"/>
    </source>
</evidence>